<sequence>MSAERNRFLEGLNENIYSLVFAGSPTSYADVVDKAMYIEEGLRNRRSWIQPQASQATRENNNQKLLTTGNLAPQLLKQMRPLALHLFFQLPSSFCPGQARKTIEFKNRRRISASEPPHGRCATARILHDVRAPARNVCTWGGGHLCDQLVQVKRRVFARCLHATSSCRWGGGVRTSVHTVRAQPHETCAHGYRPAGAMPAGLCAQGVRDRRAMPAAPCERDTRAYHKVATPAGASLFSQEVVMNGILRFGGNVFVANLIRIVMWDFDCIMRTERKLLTSTACKPPNKLYRTKSVQCWDHPQDVTVDLRKPKF</sequence>
<dbReference type="AlphaFoldDB" id="A0A2Z7AX56"/>
<evidence type="ECO:0000313" key="2">
    <source>
        <dbReference type="Proteomes" id="UP000250235"/>
    </source>
</evidence>
<protein>
    <submittedName>
        <fullName evidence="1">Uncharacterized protein</fullName>
    </submittedName>
</protein>
<keyword evidence="2" id="KW-1185">Reference proteome</keyword>
<dbReference type="Proteomes" id="UP000250235">
    <property type="component" value="Unassembled WGS sequence"/>
</dbReference>
<name>A0A2Z7AX56_9LAMI</name>
<proteinExistence type="predicted"/>
<dbReference type="EMBL" id="KV013367">
    <property type="protein sequence ID" value="KZV23832.1"/>
    <property type="molecule type" value="Genomic_DNA"/>
</dbReference>
<gene>
    <name evidence="1" type="ORF">F511_31647</name>
</gene>
<evidence type="ECO:0000313" key="1">
    <source>
        <dbReference type="EMBL" id="KZV23832.1"/>
    </source>
</evidence>
<reference evidence="1 2" key="1">
    <citation type="journal article" date="2015" name="Proc. Natl. Acad. Sci. U.S.A.">
        <title>The resurrection genome of Boea hygrometrica: A blueprint for survival of dehydration.</title>
        <authorList>
            <person name="Xiao L."/>
            <person name="Yang G."/>
            <person name="Zhang L."/>
            <person name="Yang X."/>
            <person name="Zhao S."/>
            <person name="Ji Z."/>
            <person name="Zhou Q."/>
            <person name="Hu M."/>
            <person name="Wang Y."/>
            <person name="Chen M."/>
            <person name="Xu Y."/>
            <person name="Jin H."/>
            <person name="Xiao X."/>
            <person name="Hu G."/>
            <person name="Bao F."/>
            <person name="Hu Y."/>
            <person name="Wan P."/>
            <person name="Li L."/>
            <person name="Deng X."/>
            <person name="Kuang T."/>
            <person name="Xiang C."/>
            <person name="Zhu J.K."/>
            <person name="Oliver M.J."/>
            <person name="He Y."/>
        </authorList>
    </citation>
    <scope>NUCLEOTIDE SEQUENCE [LARGE SCALE GENOMIC DNA]</scope>
    <source>
        <strain evidence="2">cv. XS01</strain>
    </source>
</reference>
<organism evidence="1 2">
    <name type="scientific">Dorcoceras hygrometricum</name>
    <dbReference type="NCBI Taxonomy" id="472368"/>
    <lineage>
        <taxon>Eukaryota</taxon>
        <taxon>Viridiplantae</taxon>
        <taxon>Streptophyta</taxon>
        <taxon>Embryophyta</taxon>
        <taxon>Tracheophyta</taxon>
        <taxon>Spermatophyta</taxon>
        <taxon>Magnoliopsida</taxon>
        <taxon>eudicotyledons</taxon>
        <taxon>Gunneridae</taxon>
        <taxon>Pentapetalae</taxon>
        <taxon>asterids</taxon>
        <taxon>lamiids</taxon>
        <taxon>Lamiales</taxon>
        <taxon>Gesneriaceae</taxon>
        <taxon>Didymocarpoideae</taxon>
        <taxon>Trichosporeae</taxon>
        <taxon>Loxocarpinae</taxon>
        <taxon>Dorcoceras</taxon>
    </lineage>
</organism>
<accession>A0A2Z7AX56</accession>